<name>A0AAE0BPD4_9CHLO</name>
<protein>
    <submittedName>
        <fullName evidence="2">Uncharacterized protein</fullName>
    </submittedName>
</protein>
<evidence type="ECO:0000313" key="2">
    <source>
        <dbReference type="EMBL" id="KAK3240313.1"/>
    </source>
</evidence>
<accession>A0AAE0BPD4</accession>
<evidence type="ECO:0000256" key="1">
    <source>
        <dbReference type="SAM" id="MobiDB-lite"/>
    </source>
</evidence>
<proteinExistence type="predicted"/>
<organism evidence="2 3">
    <name type="scientific">Cymbomonas tetramitiformis</name>
    <dbReference type="NCBI Taxonomy" id="36881"/>
    <lineage>
        <taxon>Eukaryota</taxon>
        <taxon>Viridiplantae</taxon>
        <taxon>Chlorophyta</taxon>
        <taxon>Pyramimonadophyceae</taxon>
        <taxon>Pyramimonadales</taxon>
        <taxon>Pyramimonadaceae</taxon>
        <taxon>Cymbomonas</taxon>
    </lineage>
</organism>
<reference evidence="2 3" key="1">
    <citation type="journal article" date="2015" name="Genome Biol. Evol.">
        <title>Comparative Genomics of a Bacterivorous Green Alga Reveals Evolutionary Causalities and Consequences of Phago-Mixotrophic Mode of Nutrition.</title>
        <authorList>
            <person name="Burns J.A."/>
            <person name="Paasch A."/>
            <person name="Narechania A."/>
            <person name="Kim E."/>
        </authorList>
    </citation>
    <scope>NUCLEOTIDE SEQUENCE [LARGE SCALE GENOMIC DNA]</scope>
    <source>
        <strain evidence="2 3">PLY_AMNH</strain>
    </source>
</reference>
<comment type="caution">
    <text evidence="2">The sequence shown here is derived from an EMBL/GenBank/DDBJ whole genome shotgun (WGS) entry which is preliminary data.</text>
</comment>
<dbReference type="AlphaFoldDB" id="A0AAE0BPD4"/>
<dbReference type="EMBL" id="LGRX02033680">
    <property type="protein sequence ID" value="KAK3240313.1"/>
    <property type="molecule type" value="Genomic_DNA"/>
</dbReference>
<gene>
    <name evidence="2" type="ORF">CYMTET_49844</name>
</gene>
<feature type="compositionally biased region" description="Basic residues" evidence="1">
    <location>
        <begin position="292"/>
        <end position="302"/>
    </location>
</feature>
<dbReference type="Proteomes" id="UP001190700">
    <property type="component" value="Unassembled WGS sequence"/>
</dbReference>
<sequence>MTPLVFSDVTTDPRSPVIYCKYLSFYHGTHLFAGLHAFEAHLMTVSIANKQQYAPTGISPFEFRYARAPGTVLTSEIGEQPLSTLDPEAPTPQVVNIKDRLALSHAIRQAATTHQSKYQDRYDGKNNGKAPTLQLGDAVLLRRSGPDRSAITTSKLLGFANTGPFVIEEFVGKSSARLRDPLWGTSMPTTVKLERLSLFRRRDSTPIPQFEEILRTQDKPKLDAAYETREKRLQESKADLASRPDAPVCTSCKKNVDRLHAKYMCKPCYTKLANSRAKAKRVAAEPAEPSRPRGRPRKRALE</sequence>
<keyword evidence="3" id="KW-1185">Reference proteome</keyword>
<feature type="region of interest" description="Disordered" evidence="1">
    <location>
        <begin position="276"/>
        <end position="302"/>
    </location>
</feature>
<evidence type="ECO:0000313" key="3">
    <source>
        <dbReference type="Proteomes" id="UP001190700"/>
    </source>
</evidence>